<evidence type="ECO:0000256" key="1">
    <source>
        <dbReference type="SAM" id="MobiDB-lite"/>
    </source>
</evidence>
<sequence length="114" mass="12102">MPFAIELLLDPAADRRVREIWAALDAHGVPSLGTNPGGEVRPHVTLSVFDGYDAERLPDAARPLLRGALGTPLALGPGGRRPPHRGAGPHRCAGPSTHRTADRPAHRGRCEGRS</sequence>
<dbReference type="EMBL" id="JAVREL010000002">
    <property type="protein sequence ID" value="MDT0341731.1"/>
    <property type="molecule type" value="Genomic_DNA"/>
</dbReference>
<gene>
    <name evidence="2" type="ORF">RM590_03615</name>
</gene>
<organism evidence="2 3">
    <name type="scientific">Streptomyces litchfieldiae</name>
    <dbReference type="NCBI Taxonomy" id="3075543"/>
    <lineage>
        <taxon>Bacteria</taxon>
        <taxon>Bacillati</taxon>
        <taxon>Actinomycetota</taxon>
        <taxon>Actinomycetes</taxon>
        <taxon>Kitasatosporales</taxon>
        <taxon>Streptomycetaceae</taxon>
        <taxon>Streptomyces</taxon>
    </lineage>
</organism>
<feature type="compositionally biased region" description="Basic and acidic residues" evidence="1">
    <location>
        <begin position="99"/>
        <end position="114"/>
    </location>
</feature>
<dbReference type="Proteomes" id="UP001183246">
    <property type="component" value="Unassembled WGS sequence"/>
</dbReference>
<dbReference type="RefSeq" id="WP_311702880.1">
    <property type="nucleotide sequence ID" value="NZ_JAVREL010000002.1"/>
</dbReference>
<name>A0ABU2MJS6_9ACTN</name>
<protein>
    <recommendedName>
        <fullName evidence="4">2'-5' RNA ligase superfamily protein</fullName>
    </recommendedName>
</protein>
<accession>A0ABU2MJS6</accession>
<feature type="region of interest" description="Disordered" evidence="1">
    <location>
        <begin position="68"/>
        <end position="114"/>
    </location>
</feature>
<evidence type="ECO:0000313" key="2">
    <source>
        <dbReference type="EMBL" id="MDT0341731.1"/>
    </source>
</evidence>
<keyword evidence="3" id="KW-1185">Reference proteome</keyword>
<evidence type="ECO:0008006" key="4">
    <source>
        <dbReference type="Google" id="ProtNLM"/>
    </source>
</evidence>
<reference evidence="3" key="1">
    <citation type="submission" date="2023-07" db="EMBL/GenBank/DDBJ databases">
        <title>30 novel species of actinomycetes from the DSMZ collection.</title>
        <authorList>
            <person name="Nouioui I."/>
        </authorList>
    </citation>
    <scope>NUCLEOTIDE SEQUENCE [LARGE SCALE GENOMIC DNA]</scope>
    <source>
        <strain evidence="3">DSM 44938</strain>
    </source>
</reference>
<comment type="caution">
    <text evidence="2">The sequence shown here is derived from an EMBL/GenBank/DDBJ whole genome shotgun (WGS) entry which is preliminary data.</text>
</comment>
<evidence type="ECO:0000313" key="3">
    <source>
        <dbReference type="Proteomes" id="UP001183246"/>
    </source>
</evidence>
<proteinExistence type="predicted"/>